<keyword evidence="7 8" id="KW-0066">ATP synthesis</keyword>
<protein>
    <recommendedName>
        <fullName evidence="8">ATP synthase subunit delta</fullName>
    </recommendedName>
    <alternativeName>
        <fullName evidence="8">ATP synthase F(1) sector subunit delta</fullName>
    </alternativeName>
    <alternativeName>
        <fullName evidence="8">F-type ATPase subunit delta</fullName>
        <shortName evidence="8">F-ATPase subunit delta</shortName>
    </alternativeName>
</protein>
<evidence type="ECO:0000256" key="7">
    <source>
        <dbReference type="ARBA" id="ARBA00023310"/>
    </source>
</evidence>
<dbReference type="NCBIfam" id="NF004406">
    <property type="entry name" value="PRK05758.3-2"/>
    <property type="match status" value="1"/>
</dbReference>
<dbReference type="InterPro" id="IPR020781">
    <property type="entry name" value="ATPase_OSCP/d_CS"/>
</dbReference>
<accession>A0A397PFH4</accession>
<sequence length="186" mass="20425">MASGGTSVTGVAGRYATALFELALEEGKLEEVESQLADFREMLDTSEDLRRLAHSPAFSMDQQAKAVRVIADAAGTSGLTKNFLELLVEKRRLSAISNIIRAFRTLSARHRGEVEAEVITAVQLSDDQKETLQQALRDFAGQDVSMNIRVDPSILGGLIVKIGSRMIDNSLRTKLNRLRHVMKEVG</sequence>
<gene>
    <name evidence="8" type="primary">atpH</name>
    <name evidence="10" type="ORF">BXY53_2275</name>
</gene>
<reference evidence="10 11" key="1">
    <citation type="submission" date="2018-08" db="EMBL/GenBank/DDBJ databases">
        <title>Genomic Encyclopedia of Archaeal and Bacterial Type Strains, Phase II (KMG-II): from individual species to whole genera.</title>
        <authorList>
            <person name="Goeker M."/>
        </authorList>
    </citation>
    <scope>NUCLEOTIDE SEQUENCE [LARGE SCALE GENOMIC DNA]</scope>
    <source>
        <strain evidence="10 11">DSM 5002</strain>
    </source>
</reference>
<keyword evidence="8" id="KW-1003">Cell membrane</keyword>
<evidence type="ECO:0000256" key="3">
    <source>
        <dbReference type="ARBA" id="ARBA00022781"/>
    </source>
</evidence>
<dbReference type="Gene3D" id="1.10.520.20">
    <property type="entry name" value="N-terminal domain of the delta subunit of the F1F0-ATP synthase"/>
    <property type="match status" value="1"/>
</dbReference>
<comment type="similarity">
    <text evidence="8">Belongs to the ATPase delta chain family.</text>
</comment>
<dbReference type="PANTHER" id="PTHR11910">
    <property type="entry name" value="ATP SYNTHASE DELTA CHAIN"/>
    <property type="match status" value="1"/>
</dbReference>
<dbReference type="Proteomes" id="UP000266273">
    <property type="component" value="Unassembled WGS sequence"/>
</dbReference>
<comment type="function">
    <text evidence="8">F(1)F(0) ATP synthase produces ATP from ADP in the presence of a proton or sodium gradient. F-type ATPases consist of two structural domains, F(1) containing the extramembraneous catalytic core and F(0) containing the membrane proton channel, linked together by a central stalk and a peripheral stalk. During catalysis, ATP synthesis in the catalytic domain of F(1) is coupled via a rotary mechanism of the central stalk subunits to proton translocation.</text>
</comment>
<dbReference type="NCBIfam" id="NF004402">
    <property type="entry name" value="PRK05758.2-2"/>
    <property type="match status" value="1"/>
</dbReference>
<evidence type="ECO:0000313" key="11">
    <source>
        <dbReference type="Proteomes" id="UP000266273"/>
    </source>
</evidence>
<keyword evidence="5 8" id="KW-0472">Membrane</keyword>
<dbReference type="PROSITE" id="PS00389">
    <property type="entry name" value="ATPASE_DELTA"/>
    <property type="match status" value="1"/>
</dbReference>
<keyword evidence="9" id="KW-0175">Coiled coil</keyword>
<comment type="caution">
    <text evidence="10">The sequence shown here is derived from an EMBL/GenBank/DDBJ whole genome shotgun (WGS) entry which is preliminary data.</text>
</comment>
<dbReference type="RefSeq" id="WP_119062189.1">
    <property type="nucleotide sequence ID" value="NZ_QXDF01000002.1"/>
</dbReference>
<dbReference type="GO" id="GO:0046933">
    <property type="term" value="F:proton-transporting ATP synthase activity, rotational mechanism"/>
    <property type="evidence" value="ECO:0007669"/>
    <property type="project" value="UniProtKB-UniRule"/>
</dbReference>
<dbReference type="EMBL" id="QXDF01000002">
    <property type="protein sequence ID" value="RIA47708.1"/>
    <property type="molecule type" value="Genomic_DNA"/>
</dbReference>
<dbReference type="AlphaFoldDB" id="A0A397PFH4"/>
<evidence type="ECO:0000313" key="10">
    <source>
        <dbReference type="EMBL" id="RIA47708.1"/>
    </source>
</evidence>
<keyword evidence="2 8" id="KW-0813">Transport</keyword>
<evidence type="ECO:0000256" key="4">
    <source>
        <dbReference type="ARBA" id="ARBA00023065"/>
    </source>
</evidence>
<dbReference type="GO" id="GO:0045259">
    <property type="term" value="C:proton-transporting ATP synthase complex"/>
    <property type="evidence" value="ECO:0007669"/>
    <property type="project" value="UniProtKB-KW"/>
</dbReference>
<feature type="coiled-coil region" evidence="9">
    <location>
        <begin position="22"/>
        <end position="49"/>
    </location>
</feature>
<evidence type="ECO:0000256" key="8">
    <source>
        <dbReference type="HAMAP-Rule" id="MF_01416"/>
    </source>
</evidence>
<evidence type="ECO:0000256" key="5">
    <source>
        <dbReference type="ARBA" id="ARBA00023136"/>
    </source>
</evidence>
<dbReference type="GO" id="GO:0005886">
    <property type="term" value="C:plasma membrane"/>
    <property type="evidence" value="ECO:0007669"/>
    <property type="project" value="UniProtKB-SubCell"/>
</dbReference>
<dbReference type="PRINTS" id="PR00125">
    <property type="entry name" value="ATPASEDELTA"/>
</dbReference>
<keyword evidence="6 8" id="KW-0139">CF(1)</keyword>
<dbReference type="SUPFAM" id="SSF47928">
    <property type="entry name" value="N-terminal domain of the delta subunit of the F1F0-ATP synthase"/>
    <property type="match status" value="1"/>
</dbReference>
<evidence type="ECO:0000256" key="1">
    <source>
        <dbReference type="ARBA" id="ARBA00004370"/>
    </source>
</evidence>
<keyword evidence="11" id="KW-1185">Reference proteome</keyword>
<dbReference type="InterPro" id="IPR000711">
    <property type="entry name" value="ATPase_OSCP/dsu"/>
</dbReference>
<evidence type="ECO:0000256" key="9">
    <source>
        <dbReference type="SAM" id="Coils"/>
    </source>
</evidence>
<evidence type="ECO:0000256" key="6">
    <source>
        <dbReference type="ARBA" id="ARBA00023196"/>
    </source>
</evidence>
<comment type="function">
    <text evidence="8">This protein is part of the stalk that links CF(0) to CF(1). It either transmits conformational changes from CF(0) to CF(1) or is implicated in proton conduction.</text>
</comment>
<keyword evidence="4 8" id="KW-0406">Ion transport</keyword>
<comment type="subcellular location">
    <subcellularLocation>
        <location evidence="8">Cell membrane</location>
        <topology evidence="8">Peripheral membrane protein</topology>
    </subcellularLocation>
    <subcellularLocation>
        <location evidence="1">Membrane</location>
    </subcellularLocation>
</comment>
<name>A0A397PFH4_9HYPH</name>
<dbReference type="InterPro" id="IPR026015">
    <property type="entry name" value="ATP_synth_OSCP/delta_N_sf"/>
</dbReference>
<dbReference type="OrthoDB" id="9796185at2"/>
<keyword evidence="3 8" id="KW-0375">Hydrogen ion transport</keyword>
<dbReference type="NCBIfam" id="TIGR01145">
    <property type="entry name" value="ATP_synt_delta"/>
    <property type="match status" value="1"/>
</dbReference>
<proteinExistence type="inferred from homology"/>
<organism evidence="10 11">
    <name type="scientific">Dichotomicrobium thermohalophilum</name>
    <dbReference type="NCBI Taxonomy" id="933063"/>
    <lineage>
        <taxon>Bacteria</taxon>
        <taxon>Pseudomonadati</taxon>
        <taxon>Pseudomonadota</taxon>
        <taxon>Alphaproteobacteria</taxon>
        <taxon>Hyphomicrobiales</taxon>
        <taxon>Hyphomicrobiaceae</taxon>
        <taxon>Dichotomicrobium</taxon>
    </lineage>
</organism>
<dbReference type="Pfam" id="PF00213">
    <property type="entry name" value="OSCP"/>
    <property type="match status" value="1"/>
</dbReference>
<dbReference type="HAMAP" id="MF_01416">
    <property type="entry name" value="ATP_synth_delta_bact"/>
    <property type="match status" value="1"/>
</dbReference>
<evidence type="ECO:0000256" key="2">
    <source>
        <dbReference type="ARBA" id="ARBA00022448"/>
    </source>
</evidence>